<dbReference type="AlphaFoldDB" id="A0A645J6Q6"/>
<sequence>MEAGSGSVRRLLPLRTQIPTLSHEPDGNFEDQELLSQFAPGTAQPLKQNDAADDQREPAPAHRRPFAGTGAGTQLQDQQREHRQREEIDREPV</sequence>
<reference evidence="2" key="1">
    <citation type="submission" date="2019-08" db="EMBL/GenBank/DDBJ databases">
        <authorList>
            <person name="Kucharzyk K."/>
            <person name="Murdoch R.W."/>
            <person name="Higgins S."/>
            <person name="Loffler F."/>
        </authorList>
    </citation>
    <scope>NUCLEOTIDE SEQUENCE</scope>
</reference>
<accession>A0A645J6Q6</accession>
<dbReference type="EMBL" id="VSSQ01124092">
    <property type="protein sequence ID" value="MPN55163.1"/>
    <property type="molecule type" value="Genomic_DNA"/>
</dbReference>
<feature type="region of interest" description="Disordered" evidence="1">
    <location>
        <begin position="1"/>
        <end position="93"/>
    </location>
</feature>
<comment type="caution">
    <text evidence="2">The sequence shown here is derived from an EMBL/GenBank/DDBJ whole genome shotgun (WGS) entry which is preliminary data.</text>
</comment>
<organism evidence="2">
    <name type="scientific">bioreactor metagenome</name>
    <dbReference type="NCBI Taxonomy" id="1076179"/>
    <lineage>
        <taxon>unclassified sequences</taxon>
        <taxon>metagenomes</taxon>
        <taxon>ecological metagenomes</taxon>
    </lineage>
</organism>
<evidence type="ECO:0000256" key="1">
    <source>
        <dbReference type="SAM" id="MobiDB-lite"/>
    </source>
</evidence>
<evidence type="ECO:0000313" key="2">
    <source>
        <dbReference type="EMBL" id="MPN55163.1"/>
    </source>
</evidence>
<name>A0A645J6Q6_9ZZZZ</name>
<gene>
    <name evidence="2" type="ORF">SDC9_202842</name>
</gene>
<proteinExistence type="predicted"/>
<feature type="compositionally biased region" description="Basic and acidic residues" evidence="1">
    <location>
        <begin position="78"/>
        <end position="93"/>
    </location>
</feature>
<protein>
    <submittedName>
        <fullName evidence="2">Uncharacterized protein</fullName>
    </submittedName>
</protein>